<dbReference type="PANTHER" id="PTHR19328:SF75">
    <property type="entry name" value="ALDOSE SUGAR DEHYDROGENASE YLII"/>
    <property type="match status" value="1"/>
</dbReference>
<keyword evidence="3" id="KW-1185">Reference proteome</keyword>
<feature type="domain" description="Glucose/Sorbosone dehydrogenase" evidence="1">
    <location>
        <begin position="42"/>
        <end position="368"/>
    </location>
</feature>
<gene>
    <name evidence="2" type="ORF">I0K15_03200</name>
</gene>
<evidence type="ECO:0000313" key="3">
    <source>
        <dbReference type="Proteomes" id="UP000594800"/>
    </source>
</evidence>
<name>A0A7S9LU52_9RHOB</name>
<dbReference type="KEGG" id="poz:I0K15_03200"/>
<dbReference type="InterPro" id="IPR011041">
    <property type="entry name" value="Quinoprot_gluc/sorb_DH_b-prop"/>
</dbReference>
<organism evidence="2 3">
    <name type="scientific">Pontivivens ytuae</name>
    <dbReference type="NCBI Taxonomy" id="2789856"/>
    <lineage>
        <taxon>Bacteria</taxon>
        <taxon>Pseudomonadati</taxon>
        <taxon>Pseudomonadota</taxon>
        <taxon>Alphaproteobacteria</taxon>
        <taxon>Rhodobacterales</taxon>
        <taxon>Paracoccaceae</taxon>
        <taxon>Pontivivens</taxon>
    </lineage>
</organism>
<dbReference type="Gene3D" id="2.120.10.30">
    <property type="entry name" value="TolB, C-terminal domain"/>
    <property type="match status" value="1"/>
</dbReference>
<dbReference type="PANTHER" id="PTHR19328">
    <property type="entry name" value="HEDGEHOG-INTERACTING PROTEIN"/>
    <property type="match status" value="1"/>
</dbReference>
<dbReference type="InterPro" id="IPR012938">
    <property type="entry name" value="Glc/Sorbosone_DH"/>
</dbReference>
<dbReference type="InterPro" id="IPR011042">
    <property type="entry name" value="6-blade_b-propeller_TolB-like"/>
</dbReference>
<accession>A0A7S9LU52</accession>
<dbReference type="AlphaFoldDB" id="A0A7S9LU52"/>
<sequence>MDRIVLVATATLSATPVIAQESFSVTGSDGSTIVATVADSFEAGWAIATLPDGRMLVTEKEGRLILVSADGRRLGEIANIPETQDNAQGGLGDVILHPGFEENATIYLSPVEWDGPMSGAVIYRARLDLQGNGGALSDVTRIWEQVPKHDDVRHYSQRLAFGPDGFLYVTSGERQLEALAQDRSNNLGAILRLTEAGAPAPGNPFEDDGGVSAQIWTYGHRNPLGLAFTEDGTLWAHEMGPRHGDELNIIEAGANYGWPLRSFGDDYSGREIPDHDENDGFALPAIAWVPAVSPAGLAIYGGDLFTGWSGDALLGGLSSMAFIRVSVEDGVGREVARYSWDERIREVEEAPDGSLWVLEDGYGGRLLRLTPAG</sequence>
<proteinExistence type="predicted"/>
<dbReference type="SUPFAM" id="SSF50952">
    <property type="entry name" value="Soluble quinoprotein glucose dehydrogenase"/>
    <property type="match status" value="1"/>
</dbReference>
<evidence type="ECO:0000259" key="1">
    <source>
        <dbReference type="Pfam" id="PF07995"/>
    </source>
</evidence>
<dbReference type="Proteomes" id="UP000594800">
    <property type="component" value="Chromosome"/>
</dbReference>
<reference evidence="2 3" key="1">
    <citation type="submission" date="2020-11" db="EMBL/GenBank/DDBJ databases">
        <title>Description of Pontivivens ytuae sp. nov. isolated from deep sea sediment of Mariana Trench.</title>
        <authorList>
            <person name="Wang Z."/>
            <person name="Sun Q.-L."/>
            <person name="Xu X.-D."/>
            <person name="Tang Y.-Z."/>
            <person name="Zhang J."/>
        </authorList>
    </citation>
    <scope>NUCLEOTIDE SEQUENCE [LARGE SCALE GENOMIC DNA]</scope>
    <source>
        <strain evidence="2 3">MT2928</strain>
    </source>
</reference>
<dbReference type="Pfam" id="PF07995">
    <property type="entry name" value="GSDH"/>
    <property type="match status" value="1"/>
</dbReference>
<dbReference type="EMBL" id="CP064942">
    <property type="protein sequence ID" value="QPH54795.1"/>
    <property type="molecule type" value="Genomic_DNA"/>
</dbReference>
<evidence type="ECO:0000313" key="2">
    <source>
        <dbReference type="EMBL" id="QPH54795.1"/>
    </source>
</evidence>
<dbReference type="RefSeq" id="WP_196103997.1">
    <property type="nucleotide sequence ID" value="NZ_CP064942.1"/>
</dbReference>
<protein>
    <submittedName>
        <fullName evidence="2">PQQ-dependent sugar dehydrogenase</fullName>
    </submittedName>
</protein>